<dbReference type="Pfam" id="PF01753">
    <property type="entry name" value="zf-MYND"/>
    <property type="match status" value="1"/>
</dbReference>
<proteinExistence type="predicted"/>
<evidence type="ECO:0000313" key="12">
    <source>
        <dbReference type="Proteomes" id="UP000789390"/>
    </source>
</evidence>
<feature type="compositionally biased region" description="Low complexity" evidence="9">
    <location>
        <begin position="269"/>
        <end position="288"/>
    </location>
</feature>
<dbReference type="SUPFAM" id="SSF144232">
    <property type="entry name" value="HIT/MYND zinc finger-like"/>
    <property type="match status" value="1"/>
</dbReference>
<gene>
    <name evidence="11" type="ORF">DGAL_LOCUS8376</name>
</gene>
<evidence type="ECO:0000256" key="6">
    <source>
        <dbReference type="ARBA" id="ARBA00023163"/>
    </source>
</evidence>
<dbReference type="PANTHER" id="PTHR10237:SF1">
    <property type="entry name" value="DEFORMED EPIDERMAL AUTOREGULATORY FACTOR 1 HOMOLOG"/>
    <property type="match status" value="1"/>
</dbReference>
<dbReference type="Gene3D" id="6.10.140.2220">
    <property type="match status" value="1"/>
</dbReference>
<feature type="region of interest" description="Disordered" evidence="9">
    <location>
        <begin position="64"/>
        <end position="90"/>
    </location>
</feature>
<feature type="region of interest" description="Disordered" evidence="9">
    <location>
        <begin position="266"/>
        <end position="342"/>
    </location>
</feature>
<evidence type="ECO:0000256" key="8">
    <source>
        <dbReference type="PROSITE-ProRule" id="PRU00134"/>
    </source>
</evidence>
<keyword evidence="5" id="KW-0238">DNA-binding</keyword>
<keyword evidence="3" id="KW-0862">Zinc</keyword>
<name>A0A8J2RIJ3_9CRUS</name>
<sequence>MKQMLENNLRSAIDIGTKFKDQSAILPSRVEFSPSSGKSSMPTFTIHLATPEAFRSPTLANHMQSGAQNSIERSPAERTQVNTAAQGDHSPIGALSTMITNQVRQVNQQVSGSAQHSPNTVMAEGHPGMPRQGWTGNSVNNGMVAYQQQVVQNTAVVVPMMNAQYTGRHRMPAVQQTVPPPHSTWPQQTAHQAYVQTLQSNRVQVPVNYQAGPYRQQQQATLQHQYMHPNGSQQSLGSAQQLHQRLTGPITGDGPSRQQNTSILGSHLQQAQTPVQQQRVRQQATSQQLPNQQTVGSHHLSGIQQQQVPHSQAHSLQSTQHQIMQQQRHMPMSSPPINAQSQRHFSGQQSDIARQPAARRLSRDVPQPQQHPLYTCLKCGQEAQQKCSGCQTTFYCSRDCQVAHWDEHGKTCSKQV</sequence>
<dbReference type="PANTHER" id="PTHR10237">
    <property type="entry name" value="DEFORMED EPIDERMAL AUTOREGULATORY FACTOR 1 HOMOLOG SUPPRESSIN"/>
    <property type="match status" value="1"/>
</dbReference>
<evidence type="ECO:0000256" key="3">
    <source>
        <dbReference type="ARBA" id="ARBA00022833"/>
    </source>
</evidence>
<dbReference type="GO" id="GO:0005634">
    <property type="term" value="C:nucleus"/>
    <property type="evidence" value="ECO:0007669"/>
    <property type="project" value="TreeGrafter"/>
</dbReference>
<dbReference type="PROSITE" id="PS50865">
    <property type="entry name" value="ZF_MYND_2"/>
    <property type="match status" value="1"/>
</dbReference>
<evidence type="ECO:0000256" key="7">
    <source>
        <dbReference type="ARBA" id="ARBA00023242"/>
    </source>
</evidence>
<evidence type="ECO:0000256" key="5">
    <source>
        <dbReference type="ARBA" id="ARBA00023125"/>
    </source>
</evidence>
<evidence type="ECO:0000256" key="9">
    <source>
        <dbReference type="SAM" id="MobiDB-lite"/>
    </source>
</evidence>
<evidence type="ECO:0000259" key="10">
    <source>
        <dbReference type="PROSITE" id="PS50865"/>
    </source>
</evidence>
<keyword evidence="12" id="KW-1185">Reference proteome</keyword>
<dbReference type="InterPro" id="IPR002893">
    <property type="entry name" value="Znf_MYND"/>
</dbReference>
<dbReference type="OrthoDB" id="432970at2759"/>
<dbReference type="FunFam" id="6.10.140.2220:FF:000022">
    <property type="entry name" value="Leucine-rich repeat-containing protein"/>
    <property type="match status" value="1"/>
</dbReference>
<evidence type="ECO:0000256" key="2">
    <source>
        <dbReference type="ARBA" id="ARBA00022771"/>
    </source>
</evidence>
<keyword evidence="4" id="KW-0805">Transcription regulation</keyword>
<accession>A0A8J2RIJ3</accession>
<keyword evidence="7" id="KW-0539">Nucleus</keyword>
<feature type="domain" description="MYND-type" evidence="10">
    <location>
        <begin position="376"/>
        <end position="412"/>
    </location>
</feature>
<feature type="compositionally biased region" description="Polar residues" evidence="9">
    <location>
        <begin position="64"/>
        <end position="85"/>
    </location>
</feature>
<evidence type="ECO:0000256" key="4">
    <source>
        <dbReference type="ARBA" id="ARBA00023015"/>
    </source>
</evidence>
<evidence type="ECO:0000256" key="1">
    <source>
        <dbReference type="ARBA" id="ARBA00022723"/>
    </source>
</evidence>
<feature type="compositionally biased region" description="Polar residues" evidence="9">
    <location>
        <begin position="289"/>
        <end position="328"/>
    </location>
</feature>
<dbReference type="Proteomes" id="UP000789390">
    <property type="component" value="Unassembled WGS sequence"/>
</dbReference>
<evidence type="ECO:0000313" key="11">
    <source>
        <dbReference type="EMBL" id="CAH0105356.1"/>
    </source>
</evidence>
<reference evidence="11" key="1">
    <citation type="submission" date="2021-11" db="EMBL/GenBank/DDBJ databases">
        <authorList>
            <person name="Schell T."/>
        </authorList>
    </citation>
    <scope>NUCLEOTIDE SEQUENCE</scope>
    <source>
        <strain evidence="11">M5</strain>
    </source>
</reference>
<dbReference type="EMBL" id="CAKKLH010000179">
    <property type="protein sequence ID" value="CAH0105356.1"/>
    <property type="molecule type" value="Genomic_DNA"/>
</dbReference>
<protein>
    <recommendedName>
        <fullName evidence="10">MYND-type domain-containing protein</fullName>
    </recommendedName>
</protein>
<dbReference type="GO" id="GO:0003677">
    <property type="term" value="F:DNA binding"/>
    <property type="evidence" value="ECO:0007669"/>
    <property type="project" value="UniProtKB-KW"/>
</dbReference>
<dbReference type="InterPro" id="IPR024119">
    <property type="entry name" value="TF_DEAF-1"/>
</dbReference>
<keyword evidence="1" id="KW-0479">Metal-binding</keyword>
<comment type="caution">
    <text evidence="11">The sequence shown here is derived from an EMBL/GenBank/DDBJ whole genome shotgun (WGS) entry which is preliminary data.</text>
</comment>
<keyword evidence="2 8" id="KW-0863">Zinc-finger</keyword>
<dbReference type="GO" id="GO:0008270">
    <property type="term" value="F:zinc ion binding"/>
    <property type="evidence" value="ECO:0007669"/>
    <property type="project" value="UniProtKB-KW"/>
</dbReference>
<organism evidence="11 12">
    <name type="scientific">Daphnia galeata</name>
    <dbReference type="NCBI Taxonomy" id="27404"/>
    <lineage>
        <taxon>Eukaryota</taxon>
        <taxon>Metazoa</taxon>
        <taxon>Ecdysozoa</taxon>
        <taxon>Arthropoda</taxon>
        <taxon>Crustacea</taxon>
        <taxon>Branchiopoda</taxon>
        <taxon>Diplostraca</taxon>
        <taxon>Cladocera</taxon>
        <taxon>Anomopoda</taxon>
        <taxon>Daphniidae</taxon>
        <taxon>Daphnia</taxon>
    </lineage>
</organism>
<dbReference type="GO" id="GO:0000981">
    <property type="term" value="F:DNA-binding transcription factor activity, RNA polymerase II-specific"/>
    <property type="evidence" value="ECO:0007669"/>
    <property type="project" value="TreeGrafter"/>
</dbReference>
<keyword evidence="6" id="KW-0804">Transcription</keyword>
<dbReference type="AlphaFoldDB" id="A0A8J2RIJ3"/>